<evidence type="ECO:0000256" key="4">
    <source>
        <dbReference type="ARBA" id="ARBA00022729"/>
    </source>
</evidence>
<feature type="signal peptide" evidence="11">
    <location>
        <begin position="1"/>
        <end position="22"/>
    </location>
</feature>
<sequence length="559" mass="59536">MKINSSLYVMAFALIAMLSCCKKDSQNGGFENDGNFTDTTASLKSVASFPIGIAAEYPLSTTNSKYWAAVKGEASNITFGNELKNGSIVKADGTYDFTTADAFYNLATTAGLQVFGHTLVWHSQQRATYYNSLIGGGSGGGGATNLAVNPSFETTTVATTAEPADGWQVLNGAGQFVSTTTNTNSGTKALQVNVPAGGQNYNTQIVTKAQIPVTAGKTYTISYYIKGTSAQTIQFEVRPNLGAAAGSVNYQGGKAVTTSYTKVSYDYAIPANVTTIQLAFDLGGTANTLYLDDVSITDASVVAPPTGAAVATIVDDAMKKHIQTVVGRYAGKIKAWDVINEPFSDAGELRNNTNTPSTGRTDVFVWQNYLGRDYATKAFQYSKAADPAADLYMNDYNLESSTTKLDAFVKLANELKASNSGITGVGTQMHMLISTPYANIITMMQKLASTGLKVRISEFDIRINPGGPNPAIGYVASAYDLRLQAVMYKFVIATYIKYVPAAQRGGITIWGVDDTSSWLNPAANVTANKLDYPLLFDKNFSKKPAYAGVKQALQGNGEN</sequence>
<keyword evidence="9 10" id="KW-0624">Polysaccharide degradation</keyword>
<evidence type="ECO:0000256" key="3">
    <source>
        <dbReference type="ARBA" id="ARBA00022651"/>
    </source>
</evidence>
<name>A0A4R0P452_9SPHI</name>
<dbReference type="InterPro" id="IPR017853">
    <property type="entry name" value="GH"/>
</dbReference>
<dbReference type="SMART" id="SM00633">
    <property type="entry name" value="Glyco_10"/>
    <property type="match status" value="1"/>
</dbReference>
<comment type="catalytic activity">
    <reaction evidence="1 10">
        <text>Endohydrolysis of (1-&gt;4)-beta-D-xylosidic linkages in xylans.</text>
        <dbReference type="EC" id="3.2.1.8"/>
    </reaction>
</comment>
<keyword evidence="7 10" id="KW-0119">Carbohydrate metabolism</keyword>
<evidence type="ECO:0000256" key="6">
    <source>
        <dbReference type="ARBA" id="ARBA00022801"/>
    </source>
</evidence>
<dbReference type="PANTHER" id="PTHR31490">
    <property type="entry name" value="GLYCOSYL HYDROLASE"/>
    <property type="match status" value="1"/>
</dbReference>
<dbReference type="OrthoDB" id="1032269at2"/>
<dbReference type="Pfam" id="PF00331">
    <property type="entry name" value="Glyco_hydro_10"/>
    <property type="match status" value="2"/>
</dbReference>
<dbReference type="PANTHER" id="PTHR31490:SF88">
    <property type="entry name" value="BETA-XYLANASE"/>
    <property type="match status" value="1"/>
</dbReference>
<accession>A0A4R0P452</accession>
<evidence type="ECO:0000313" key="13">
    <source>
        <dbReference type="EMBL" id="TCD11645.1"/>
    </source>
</evidence>
<keyword evidence="3" id="KW-0858">Xylan degradation</keyword>
<dbReference type="Pfam" id="PF02018">
    <property type="entry name" value="CBM_4_9"/>
    <property type="match status" value="1"/>
</dbReference>
<evidence type="ECO:0000256" key="9">
    <source>
        <dbReference type="ARBA" id="ARBA00023326"/>
    </source>
</evidence>
<evidence type="ECO:0000256" key="2">
    <source>
        <dbReference type="ARBA" id="ARBA00007495"/>
    </source>
</evidence>
<dbReference type="EC" id="3.2.1.8" evidence="10"/>
<gene>
    <name evidence="13" type="ORF">EZ449_05130</name>
</gene>
<dbReference type="InterPro" id="IPR003305">
    <property type="entry name" value="CenC_carb-bd"/>
</dbReference>
<feature type="chain" id="PRO_5020857447" description="Beta-xylanase" evidence="11">
    <location>
        <begin position="23"/>
        <end position="559"/>
    </location>
</feature>
<organism evidence="13 14">
    <name type="scientific">Pedobacter frigidisoli</name>
    <dbReference type="NCBI Taxonomy" id="2530455"/>
    <lineage>
        <taxon>Bacteria</taxon>
        <taxon>Pseudomonadati</taxon>
        <taxon>Bacteroidota</taxon>
        <taxon>Sphingobacteriia</taxon>
        <taxon>Sphingobacteriales</taxon>
        <taxon>Sphingobacteriaceae</taxon>
        <taxon>Pedobacter</taxon>
    </lineage>
</organism>
<dbReference type="PRINTS" id="PR00134">
    <property type="entry name" value="GLHYDRLASE10"/>
</dbReference>
<dbReference type="Gene3D" id="2.60.120.260">
    <property type="entry name" value="Galactose-binding domain-like"/>
    <property type="match status" value="1"/>
</dbReference>
<evidence type="ECO:0000313" key="14">
    <source>
        <dbReference type="Proteomes" id="UP000291485"/>
    </source>
</evidence>
<keyword evidence="14" id="KW-1185">Reference proteome</keyword>
<comment type="caution">
    <text evidence="13">The sequence shown here is derived from an EMBL/GenBank/DDBJ whole genome shotgun (WGS) entry which is preliminary data.</text>
</comment>
<dbReference type="AlphaFoldDB" id="A0A4R0P452"/>
<keyword evidence="5" id="KW-0677">Repeat</keyword>
<dbReference type="Gene3D" id="3.20.20.80">
    <property type="entry name" value="Glycosidases"/>
    <property type="match status" value="1"/>
</dbReference>
<comment type="similarity">
    <text evidence="2 10">Belongs to the glycosyl hydrolase 10 (cellulase F) family.</text>
</comment>
<proteinExistence type="inferred from homology"/>
<evidence type="ECO:0000256" key="1">
    <source>
        <dbReference type="ARBA" id="ARBA00000681"/>
    </source>
</evidence>
<evidence type="ECO:0000256" key="5">
    <source>
        <dbReference type="ARBA" id="ARBA00022737"/>
    </source>
</evidence>
<dbReference type="InterPro" id="IPR001000">
    <property type="entry name" value="GH10_dom"/>
</dbReference>
<protein>
    <recommendedName>
        <fullName evidence="10">Beta-xylanase</fullName>
        <ecNumber evidence="10">3.2.1.8</ecNumber>
    </recommendedName>
</protein>
<dbReference type="Proteomes" id="UP000291485">
    <property type="component" value="Unassembled WGS sequence"/>
</dbReference>
<dbReference type="EMBL" id="SJSN01000003">
    <property type="protein sequence ID" value="TCD11645.1"/>
    <property type="molecule type" value="Genomic_DNA"/>
</dbReference>
<reference evidence="13 14" key="1">
    <citation type="submission" date="2019-02" db="EMBL/GenBank/DDBJ databases">
        <title>Pedobacter sp. RP-3-11 sp. nov., isolated from Arctic soil.</title>
        <authorList>
            <person name="Dahal R.H."/>
        </authorList>
    </citation>
    <scope>NUCLEOTIDE SEQUENCE [LARGE SCALE GENOMIC DNA]</scope>
    <source>
        <strain evidence="13 14">RP-3-11</strain>
    </source>
</reference>
<dbReference type="GO" id="GO:0031176">
    <property type="term" value="F:endo-1,4-beta-xylanase activity"/>
    <property type="evidence" value="ECO:0007669"/>
    <property type="project" value="UniProtKB-EC"/>
</dbReference>
<keyword evidence="4 11" id="KW-0732">Signal</keyword>
<dbReference type="PROSITE" id="PS51760">
    <property type="entry name" value="GH10_2"/>
    <property type="match status" value="1"/>
</dbReference>
<dbReference type="RefSeq" id="WP_131556895.1">
    <property type="nucleotide sequence ID" value="NZ_SJSN01000003.1"/>
</dbReference>
<keyword evidence="6 10" id="KW-0378">Hydrolase</keyword>
<dbReference type="GO" id="GO:0045493">
    <property type="term" value="P:xylan catabolic process"/>
    <property type="evidence" value="ECO:0007669"/>
    <property type="project" value="UniProtKB-KW"/>
</dbReference>
<dbReference type="InterPro" id="IPR044846">
    <property type="entry name" value="GH10"/>
</dbReference>
<keyword evidence="8 10" id="KW-0326">Glycosidase</keyword>
<evidence type="ECO:0000256" key="8">
    <source>
        <dbReference type="ARBA" id="ARBA00023295"/>
    </source>
</evidence>
<evidence type="ECO:0000259" key="12">
    <source>
        <dbReference type="PROSITE" id="PS51760"/>
    </source>
</evidence>
<evidence type="ECO:0000256" key="11">
    <source>
        <dbReference type="SAM" id="SignalP"/>
    </source>
</evidence>
<dbReference type="InterPro" id="IPR008979">
    <property type="entry name" value="Galactose-bd-like_sf"/>
</dbReference>
<dbReference type="PROSITE" id="PS51257">
    <property type="entry name" value="PROKAR_LIPOPROTEIN"/>
    <property type="match status" value="1"/>
</dbReference>
<dbReference type="SUPFAM" id="SSF51445">
    <property type="entry name" value="(Trans)glycosidases"/>
    <property type="match status" value="1"/>
</dbReference>
<evidence type="ECO:0000256" key="10">
    <source>
        <dbReference type="RuleBase" id="RU361174"/>
    </source>
</evidence>
<dbReference type="SUPFAM" id="SSF49785">
    <property type="entry name" value="Galactose-binding domain-like"/>
    <property type="match status" value="1"/>
</dbReference>
<feature type="domain" description="GH10" evidence="12">
    <location>
        <begin position="37"/>
        <end position="552"/>
    </location>
</feature>
<evidence type="ECO:0000256" key="7">
    <source>
        <dbReference type="ARBA" id="ARBA00023277"/>
    </source>
</evidence>